<dbReference type="SMART" id="SM00388">
    <property type="entry name" value="HisKA"/>
    <property type="match status" value="1"/>
</dbReference>
<evidence type="ECO:0000256" key="6">
    <source>
        <dbReference type="SAM" id="Phobius"/>
    </source>
</evidence>
<proteinExistence type="predicted"/>
<evidence type="ECO:0000259" key="7">
    <source>
        <dbReference type="PROSITE" id="PS50109"/>
    </source>
</evidence>
<comment type="catalytic activity">
    <reaction evidence="1">
        <text>ATP + protein L-histidine = ADP + protein N-phospho-L-histidine.</text>
        <dbReference type="EC" id="2.7.13.3"/>
    </reaction>
</comment>
<evidence type="ECO:0000313" key="8">
    <source>
        <dbReference type="EMBL" id="CUO66366.1"/>
    </source>
</evidence>
<dbReference type="RefSeq" id="WP_055058908.1">
    <property type="nucleotide sequence ID" value="NZ_CYZP01000050.1"/>
</dbReference>
<dbReference type="AlphaFoldDB" id="A0A174GZA4"/>
<feature type="domain" description="Histidine kinase" evidence="7">
    <location>
        <begin position="235"/>
        <end position="454"/>
    </location>
</feature>
<name>A0A174GZA4_9FIRM</name>
<dbReference type="CDD" id="cd00082">
    <property type="entry name" value="HisKA"/>
    <property type="match status" value="1"/>
</dbReference>
<keyword evidence="8" id="KW-0808">Transferase</keyword>
<evidence type="ECO:0000256" key="3">
    <source>
        <dbReference type="ARBA" id="ARBA00022553"/>
    </source>
</evidence>
<keyword evidence="5" id="KW-0902">Two-component regulatory system</keyword>
<accession>A0A174GZA4</accession>
<dbReference type="Pfam" id="PF02518">
    <property type="entry name" value="HATPase_c"/>
    <property type="match status" value="1"/>
</dbReference>
<dbReference type="GO" id="GO:0000155">
    <property type="term" value="F:phosphorelay sensor kinase activity"/>
    <property type="evidence" value="ECO:0007669"/>
    <property type="project" value="InterPro"/>
</dbReference>
<evidence type="ECO:0000256" key="4">
    <source>
        <dbReference type="ARBA" id="ARBA00022777"/>
    </source>
</evidence>
<dbReference type="PANTHER" id="PTHR43547">
    <property type="entry name" value="TWO-COMPONENT HISTIDINE KINASE"/>
    <property type="match status" value="1"/>
</dbReference>
<sequence length="454" mass="50883">MKSFGTYISKHLASFAAFLLILVIVNVVLYGVTFYHTVSEDYGEASPRAMLELTSTAATTEGLPDYAEQKLRQYNIWAMYLTSTGECFWRLDVPQEVPQHYSIQEVALFSKGYLEDYPVFVWSTEDGLLVLGYPKNSYMKLTSNYYSMETIQKIPLYVIGMLGMDVLCLFLAYYFSKRRIIQNTEPIVDAIETLADGKPVSLHIDRELSEIANSVNKASLILSRQNEARANWISGVSHDIRTPLSMIMGYADRIAADKTASEGVKEQAVIVQKQSAKIKELVQDLNLVSQLEYEMQPLHKEMVRLSKLLRSYVADLLNTGISDSYNIGIKITPDAENAVLECDARLISRAVNNLVQNSMKHNPQGCEVCISLTASQNHLILAVTDNGMGLPAEKLQELEEKPHYMESTDERLDLRHGLGLLIVQQVAIAHNGTFKLTNVFPKGCEAALIFPYIG</sequence>
<dbReference type="InterPro" id="IPR003594">
    <property type="entry name" value="HATPase_dom"/>
</dbReference>
<evidence type="ECO:0000313" key="9">
    <source>
        <dbReference type="Proteomes" id="UP000095645"/>
    </source>
</evidence>
<dbReference type="Proteomes" id="UP000095645">
    <property type="component" value="Unassembled WGS sequence"/>
</dbReference>
<keyword evidence="4 8" id="KW-0418">Kinase</keyword>
<dbReference type="Pfam" id="PF00512">
    <property type="entry name" value="HisKA"/>
    <property type="match status" value="1"/>
</dbReference>
<dbReference type="InterPro" id="IPR003661">
    <property type="entry name" value="HisK_dim/P_dom"/>
</dbReference>
<feature type="transmembrane region" description="Helical" evidence="6">
    <location>
        <begin position="154"/>
        <end position="175"/>
    </location>
</feature>
<dbReference type="InterPro" id="IPR036890">
    <property type="entry name" value="HATPase_C_sf"/>
</dbReference>
<protein>
    <recommendedName>
        <fullName evidence="2">histidine kinase</fullName>
        <ecNumber evidence="2">2.7.13.3</ecNumber>
    </recommendedName>
</protein>
<dbReference type="SMART" id="SM00387">
    <property type="entry name" value="HATPase_c"/>
    <property type="match status" value="1"/>
</dbReference>
<keyword evidence="6" id="KW-0812">Transmembrane</keyword>
<feature type="transmembrane region" description="Helical" evidence="6">
    <location>
        <begin position="12"/>
        <end position="32"/>
    </location>
</feature>
<dbReference type="PANTHER" id="PTHR43547:SF2">
    <property type="entry name" value="HYBRID SIGNAL TRANSDUCTION HISTIDINE KINASE C"/>
    <property type="match status" value="1"/>
</dbReference>
<reference evidence="8 9" key="1">
    <citation type="submission" date="2015-09" db="EMBL/GenBank/DDBJ databases">
        <authorList>
            <consortium name="Pathogen Informatics"/>
        </authorList>
    </citation>
    <scope>NUCLEOTIDE SEQUENCE [LARGE SCALE GENOMIC DNA]</scope>
    <source>
        <strain evidence="8 9">2789STDY5834861</strain>
    </source>
</reference>
<dbReference type="InterPro" id="IPR036097">
    <property type="entry name" value="HisK_dim/P_sf"/>
</dbReference>
<gene>
    <name evidence="8" type="primary">tcrY</name>
    <name evidence="8" type="ORF">ERS852476_03565</name>
</gene>
<organism evidence="8 9">
    <name type="scientific">Blautia obeum</name>
    <dbReference type="NCBI Taxonomy" id="40520"/>
    <lineage>
        <taxon>Bacteria</taxon>
        <taxon>Bacillati</taxon>
        <taxon>Bacillota</taxon>
        <taxon>Clostridia</taxon>
        <taxon>Lachnospirales</taxon>
        <taxon>Lachnospiraceae</taxon>
        <taxon>Blautia</taxon>
    </lineage>
</organism>
<dbReference type="SUPFAM" id="SSF55874">
    <property type="entry name" value="ATPase domain of HSP90 chaperone/DNA topoisomerase II/histidine kinase"/>
    <property type="match status" value="1"/>
</dbReference>
<evidence type="ECO:0000256" key="1">
    <source>
        <dbReference type="ARBA" id="ARBA00000085"/>
    </source>
</evidence>
<keyword evidence="3" id="KW-0597">Phosphoprotein</keyword>
<evidence type="ECO:0000256" key="5">
    <source>
        <dbReference type="ARBA" id="ARBA00023012"/>
    </source>
</evidence>
<dbReference type="Gene3D" id="3.30.565.10">
    <property type="entry name" value="Histidine kinase-like ATPase, C-terminal domain"/>
    <property type="match status" value="1"/>
</dbReference>
<evidence type="ECO:0000256" key="2">
    <source>
        <dbReference type="ARBA" id="ARBA00012438"/>
    </source>
</evidence>
<dbReference type="InterPro" id="IPR005467">
    <property type="entry name" value="His_kinase_dom"/>
</dbReference>
<dbReference type="Gene3D" id="1.10.287.130">
    <property type="match status" value="1"/>
</dbReference>
<dbReference type="PROSITE" id="PS50109">
    <property type="entry name" value="HIS_KIN"/>
    <property type="match status" value="1"/>
</dbReference>
<dbReference type="EMBL" id="CYZP01000050">
    <property type="protein sequence ID" value="CUO66366.1"/>
    <property type="molecule type" value="Genomic_DNA"/>
</dbReference>
<keyword evidence="6" id="KW-1133">Transmembrane helix</keyword>
<dbReference type="SUPFAM" id="SSF47384">
    <property type="entry name" value="Homodimeric domain of signal transducing histidine kinase"/>
    <property type="match status" value="1"/>
</dbReference>
<dbReference type="EC" id="2.7.13.3" evidence="2"/>
<keyword evidence="6" id="KW-0472">Membrane</keyword>